<dbReference type="AlphaFoldDB" id="A0A7J7M4Y4"/>
<dbReference type="OrthoDB" id="646980at2759"/>
<protein>
    <submittedName>
        <fullName evidence="1">Uncharacterized protein</fullName>
    </submittedName>
</protein>
<proteinExistence type="predicted"/>
<reference evidence="1 2" key="1">
    <citation type="journal article" date="2020" name="IScience">
        <title>Genome Sequencing of the Endangered Kingdonia uniflora (Circaeasteraceae, Ranunculales) Reveals Potential Mechanisms of Evolutionary Specialization.</title>
        <authorList>
            <person name="Sun Y."/>
            <person name="Deng T."/>
            <person name="Zhang A."/>
            <person name="Moore M.J."/>
            <person name="Landis J.B."/>
            <person name="Lin N."/>
            <person name="Zhang H."/>
            <person name="Zhang X."/>
            <person name="Huang J."/>
            <person name="Zhang X."/>
            <person name="Sun H."/>
            <person name="Wang H."/>
        </authorList>
    </citation>
    <scope>NUCLEOTIDE SEQUENCE [LARGE SCALE GENOMIC DNA]</scope>
    <source>
        <strain evidence="1">TB1705</strain>
        <tissue evidence="1">Leaf</tissue>
    </source>
</reference>
<gene>
    <name evidence="1" type="ORF">GIB67_008672</name>
</gene>
<sequence length="80" mass="8862">WLPAWLQPPQEPLLSDHSKYLNTTTCSPQLCKDSAWKAPNIFTVKEAIFNSCHLFLSGDENLQDGTTQSSGNLSCFCASK</sequence>
<dbReference type="Proteomes" id="UP000541444">
    <property type="component" value="Unassembled WGS sequence"/>
</dbReference>
<evidence type="ECO:0000313" key="2">
    <source>
        <dbReference type="Proteomes" id="UP000541444"/>
    </source>
</evidence>
<dbReference type="EMBL" id="JACGCM010001775">
    <property type="protein sequence ID" value="KAF6149951.1"/>
    <property type="molecule type" value="Genomic_DNA"/>
</dbReference>
<accession>A0A7J7M4Y4</accession>
<evidence type="ECO:0000313" key="1">
    <source>
        <dbReference type="EMBL" id="KAF6149951.1"/>
    </source>
</evidence>
<keyword evidence="2" id="KW-1185">Reference proteome</keyword>
<comment type="caution">
    <text evidence="1">The sequence shown here is derived from an EMBL/GenBank/DDBJ whole genome shotgun (WGS) entry which is preliminary data.</text>
</comment>
<feature type="non-terminal residue" evidence="1">
    <location>
        <position position="80"/>
    </location>
</feature>
<organism evidence="1 2">
    <name type="scientific">Kingdonia uniflora</name>
    <dbReference type="NCBI Taxonomy" id="39325"/>
    <lineage>
        <taxon>Eukaryota</taxon>
        <taxon>Viridiplantae</taxon>
        <taxon>Streptophyta</taxon>
        <taxon>Embryophyta</taxon>
        <taxon>Tracheophyta</taxon>
        <taxon>Spermatophyta</taxon>
        <taxon>Magnoliopsida</taxon>
        <taxon>Ranunculales</taxon>
        <taxon>Circaeasteraceae</taxon>
        <taxon>Kingdonia</taxon>
    </lineage>
</organism>
<name>A0A7J7M4Y4_9MAGN</name>